<dbReference type="GO" id="GO:0097363">
    <property type="term" value="F:protein O-acetylglucosaminyltransferase activity"/>
    <property type="evidence" value="ECO:0007669"/>
    <property type="project" value="TreeGrafter"/>
</dbReference>
<comment type="caution">
    <text evidence="4">The sequence shown here is derived from an EMBL/GenBank/DDBJ whole genome shotgun (WGS) entry which is preliminary data.</text>
</comment>
<evidence type="ECO:0000313" key="5">
    <source>
        <dbReference type="Proteomes" id="UP000324758"/>
    </source>
</evidence>
<reference evidence="4 5" key="1">
    <citation type="submission" date="2019-08" db="EMBL/GenBank/DDBJ databases">
        <title>Bradyrhizobium hipponensis sp. nov., a rhizobium isolated from a Lupinus angustifolius root nodule in Tunisia.</title>
        <authorList>
            <person name="Off K."/>
            <person name="Rejili M."/>
            <person name="Mars M."/>
            <person name="Brachmann A."/>
            <person name="Marin M."/>
        </authorList>
    </citation>
    <scope>NUCLEOTIDE SEQUENCE [LARGE SCALE GENOMIC DNA]</scope>
    <source>
        <strain evidence="4 5">CTAW71</strain>
    </source>
</reference>
<dbReference type="InterPro" id="IPR011990">
    <property type="entry name" value="TPR-like_helical_dom_sf"/>
</dbReference>
<proteinExistence type="predicted"/>
<evidence type="ECO:0000256" key="3">
    <source>
        <dbReference type="PROSITE-ProRule" id="PRU00339"/>
    </source>
</evidence>
<sequence length="577" mass="63420">MAPHARLRRQSLRHRAGDQSTWCHLHGVTSGEHMTSPSMALPLPATGTPDISDMLRAGREHYRRGEIRHAIAVFQVGLARAATASIGVAVDCVADLHAALANAFMLCDDIASAGEHYKAALRIAPHLVACWCNLGIVHQRSGQTQDAIALYLEALRRNPGHRPSRTNLVQALVATRQFAIAKTLLLELLEETPEDADLRSQLGKVCFELGETEEAVAQFERAVAIAPGQVENFYWVGAIRQARGEQAAAQAAYALAAQVHPILRRQATKSPPAFRALALFAPFVGNTPVEFLFRDCAYQTSILSLLPGSEPDLALLAREADVVVNLVSDADQGAEVLPLATAIAHSLGKPVVNDPAKIQNTTRDATALALADVEGCRVPRTIRVAAGDGLPDGLKLVFPLLARQAGMHGGDVFEKLDDAAALTAFLAAHADHDRYVIDYIDYRSADGFFRKYRFLFIGEDIVPYHLAIGDDWKLHRDATDMAHHAWMQDEEERFLRAPENVFGMARYKALQVIRDRIGLDYFGIDCGLDRDGHLVVFEVNASMLVHDQNPEFPYKDPYIRRIKVAFDGMLARFARGN</sequence>
<dbReference type="PANTHER" id="PTHR44366:SF1">
    <property type="entry name" value="UDP-N-ACETYLGLUCOSAMINE--PEPTIDE N-ACETYLGLUCOSAMINYLTRANSFERASE 110 KDA SUBUNIT"/>
    <property type="match status" value="1"/>
</dbReference>
<dbReference type="AlphaFoldDB" id="A0A5D3KAV1"/>
<protein>
    <submittedName>
        <fullName evidence="4">Tetratricopeptide repeat protein</fullName>
    </submittedName>
</protein>
<dbReference type="Pfam" id="PF07719">
    <property type="entry name" value="TPR_2"/>
    <property type="match status" value="1"/>
</dbReference>
<dbReference type="Pfam" id="PF13432">
    <property type="entry name" value="TPR_16"/>
    <property type="match status" value="1"/>
</dbReference>
<dbReference type="PANTHER" id="PTHR44366">
    <property type="entry name" value="UDP-N-ACETYLGLUCOSAMINE--PEPTIDE N-ACETYLGLUCOSAMINYLTRANSFERASE 110 KDA SUBUNIT"/>
    <property type="match status" value="1"/>
</dbReference>
<dbReference type="InterPro" id="IPR037919">
    <property type="entry name" value="OGT"/>
</dbReference>
<dbReference type="EMBL" id="VSSS01000033">
    <property type="protein sequence ID" value="TYL93189.1"/>
    <property type="molecule type" value="Genomic_DNA"/>
</dbReference>
<evidence type="ECO:0000256" key="1">
    <source>
        <dbReference type="ARBA" id="ARBA00022737"/>
    </source>
</evidence>
<gene>
    <name evidence="4" type="ORF">FXB40_22955</name>
</gene>
<dbReference type="SMART" id="SM00028">
    <property type="entry name" value="TPR"/>
    <property type="match status" value="3"/>
</dbReference>
<dbReference type="InterPro" id="IPR019734">
    <property type="entry name" value="TPR_rpt"/>
</dbReference>
<keyword evidence="2 3" id="KW-0802">TPR repeat</keyword>
<keyword evidence="1" id="KW-0677">Repeat</keyword>
<dbReference type="OrthoDB" id="460582at2"/>
<dbReference type="PROSITE" id="PS50005">
    <property type="entry name" value="TPR"/>
    <property type="match status" value="2"/>
</dbReference>
<dbReference type="GO" id="GO:0006493">
    <property type="term" value="P:protein O-linked glycosylation"/>
    <property type="evidence" value="ECO:0007669"/>
    <property type="project" value="InterPro"/>
</dbReference>
<accession>A0A5D3KAV1</accession>
<dbReference type="SUPFAM" id="SSF56059">
    <property type="entry name" value="Glutathione synthetase ATP-binding domain-like"/>
    <property type="match status" value="1"/>
</dbReference>
<feature type="repeat" description="TPR" evidence="3">
    <location>
        <begin position="128"/>
        <end position="161"/>
    </location>
</feature>
<name>A0A5D3KAV1_9BRAD</name>
<evidence type="ECO:0000313" key="4">
    <source>
        <dbReference type="EMBL" id="TYL93189.1"/>
    </source>
</evidence>
<dbReference type="Gene3D" id="1.25.40.10">
    <property type="entry name" value="Tetratricopeptide repeat domain"/>
    <property type="match status" value="1"/>
</dbReference>
<organism evidence="4 5">
    <name type="scientific">Bradyrhizobium rifense</name>
    <dbReference type="NCBI Taxonomy" id="515499"/>
    <lineage>
        <taxon>Bacteria</taxon>
        <taxon>Pseudomonadati</taxon>
        <taxon>Pseudomonadota</taxon>
        <taxon>Alphaproteobacteria</taxon>
        <taxon>Hyphomicrobiales</taxon>
        <taxon>Nitrobacteraceae</taxon>
        <taxon>Bradyrhizobium</taxon>
    </lineage>
</organism>
<evidence type="ECO:0000256" key="2">
    <source>
        <dbReference type="ARBA" id="ARBA00022803"/>
    </source>
</evidence>
<dbReference type="Proteomes" id="UP000324758">
    <property type="component" value="Unassembled WGS sequence"/>
</dbReference>
<keyword evidence="5" id="KW-1185">Reference proteome</keyword>
<feature type="repeat" description="TPR" evidence="3">
    <location>
        <begin position="196"/>
        <end position="229"/>
    </location>
</feature>
<dbReference type="InterPro" id="IPR013105">
    <property type="entry name" value="TPR_2"/>
</dbReference>
<dbReference type="SUPFAM" id="SSF48452">
    <property type="entry name" value="TPR-like"/>
    <property type="match status" value="1"/>
</dbReference>